<reference evidence="1" key="1">
    <citation type="submission" date="2023-05" db="EMBL/GenBank/DDBJ databases">
        <authorList>
            <person name="Zhang X."/>
        </authorList>
    </citation>
    <scope>NUCLEOTIDE SEQUENCE</scope>
    <source>
        <strain evidence="1">YF14B1</strain>
    </source>
</reference>
<evidence type="ECO:0008006" key="3">
    <source>
        <dbReference type="Google" id="ProtNLM"/>
    </source>
</evidence>
<evidence type="ECO:0000313" key="2">
    <source>
        <dbReference type="Proteomes" id="UP001241110"/>
    </source>
</evidence>
<sequence>MKEIAALKKEGFDIPFVKFLLRKDNVLIMEWKGFVKADLIKEAHEKALSVIKENNVTGLVEDVVNFTGPFTEVNQWFISYWVPAALKVGLKKAGVLMSSSYFTQLSVEQLKENPEFKRLGLGYRIFGEMNKATDWLLEGVTVR</sequence>
<dbReference type="EMBL" id="JASJOS010000001">
    <property type="protein sequence ID" value="MDJ1479319.1"/>
    <property type="molecule type" value="Genomic_DNA"/>
</dbReference>
<dbReference type="RefSeq" id="WP_313975395.1">
    <property type="nucleotide sequence ID" value="NZ_JASJOS010000001.1"/>
</dbReference>
<dbReference type="Proteomes" id="UP001241110">
    <property type="component" value="Unassembled WGS sequence"/>
</dbReference>
<proteinExistence type="predicted"/>
<evidence type="ECO:0000313" key="1">
    <source>
        <dbReference type="EMBL" id="MDJ1479319.1"/>
    </source>
</evidence>
<name>A0AAE3QM70_9BACT</name>
<protein>
    <recommendedName>
        <fullName evidence="3">STAS/SEC14 domain-containing protein</fullName>
    </recommendedName>
</protein>
<comment type="caution">
    <text evidence="1">The sequence shown here is derived from an EMBL/GenBank/DDBJ whole genome shotgun (WGS) entry which is preliminary data.</text>
</comment>
<organism evidence="1 2">
    <name type="scientific">Xanthocytophaga flava</name>
    <dbReference type="NCBI Taxonomy" id="3048013"/>
    <lineage>
        <taxon>Bacteria</taxon>
        <taxon>Pseudomonadati</taxon>
        <taxon>Bacteroidota</taxon>
        <taxon>Cytophagia</taxon>
        <taxon>Cytophagales</taxon>
        <taxon>Rhodocytophagaceae</taxon>
        <taxon>Xanthocytophaga</taxon>
    </lineage>
</organism>
<accession>A0AAE3QM70</accession>
<gene>
    <name evidence="1" type="ORF">QNI16_02410</name>
</gene>
<dbReference type="AlphaFoldDB" id="A0AAE3QM70"/>